<dbReference type="SUPFAM" id="SSF46785">
    <property type="entry name" value="Winged helix' DNA-binding domain"/>
    <property type="match status" value="1"/>
</dbReference>
<name>A0A7S8IFG2_9CHLR</name>
<organism evidence="3 4">
    <name type="scientific">Phototrophicus methaneseepsis</name>
    <dbReference type="NCBI Taxonomy" id="2710758"/>
    <lineage>
        <taxon>Bacteria</taxon>
        <taxon>Bacillati</taxon>
        <taxon>Chloroflexota</taxon>
        <taxon>Candidatus Thermofontia</taxon>
        <taxon>Phototrophicales</taxon>
        <taxon>Phototrophicaceae</taxon>
        <taxon>Phototrophicus</taxon>
    </lineage>
</organism>
<evidence type="ECO:0000259" key="2">
    <source>
        <dbReference type="Pfam" id="PF03551"/>
    </source>
</evidence>
<proteinExistence type="predicted"/>
<dbReference type="PANTHER" id="PTHR43252">
    <property type="entry name" value="TRANSCRIPTIONAL REGULATOR YQJI"/>
    <property type="match status" value="1"/>
</dbReference>
<evidence type="ECO:0000313" key="4">
    <source>
        <dbReference type="Proteomes" id="UP000594468"/>
    </source>
</evidence>
<dbReference type="KEGG" id="pmet:G4Y79_03500"/>
<dbReference type="InterPro" id="IPR036388">
    <property type="entry name" value="WH-like_DNA-bd_sf"/>
</dbReference>
<dbReference type="Proteomes" id="UP000594468">
    <property type="component" value="Chromosome"/>
</dbReference>
<dbReference type="RefSeq" id="WP_195171526.1">
    <property type="nucleotide sequence ID" value="NZ_CP062983.1"/>
</dbReference>
<dbReference type="EMBL" id="CP062983">
    <property type="protein sequence ID" value="QPC83459.1"/>
    <property type="molecule type" value="Genomic_DNA"/>
</dbReference>
<dbReference type="Pfam" id="PF03551">
    <property type="entry name" value="PadR"/>
    <property type="match status" value="1"/>
</dbReference>
<dbReference type="AlphaFoldDB" id="A0A7S8IFG2"/>
<reference evidence="3 4" key="1">
    <citation type="submission" date="2020-02" db="EMBL/GenBank/DDBJ databases">
        <authorList>
            <person name="Zheng R.K."/>
            <person name="Sun C.M."/>
        </authorList>
    </citation>
    <scope>NUCLEOTIDE SEQUENCE [LARGE SCALE GENOMIC DNA]</scope>
    <source>
        <strain evidence="4">rifampicinis</strain>
    </source>
</reference>
<sequence length="231" mass="26014">MMTDAELTILSILAEGARYGHDVQQIIHERGLRSWIAVGFSSVYYILAKLERQQLVNVELRPDGRGPARKFYQLSDAGRGILQTAIVDLIRQPVGLGTGFEMGLANLHVLHPGQAYRALAAHRDTLKYQLLAVERAWETMQAENEAAQESHIYALYTHSIARMQAEVAWLESFLENWLQRYPDAMQTLPPLQQDADAAHKAPTVINRPATPDPAKMLRRLKRPKSPNDPEA</sequence>
<dbReference type="InterPro" id="IPR005149">
    <property type="entry name" value="Tscrpt_reg_PadR_N"/>
</dbReference>
<dbReference type="Gene3D" id="1.10.10.10">
    <property type="entry name" value="Winged helix-like DNA-binding domain superfamily/Winged helix DNA-binding domain"/>
    <property type="match status" value="1"/>
</dbReference>
<dbReference type="PANTHER" id="PTHR43252:SF2">
    <property type="entry name" value="TRANSCRIPTION REGULATOR, PADR-LIKE FAMILY"/>
    <property type="match status" value="1"/>
</dbReference>
<accession>A0A7S8IFG2</accession>
<gene>
    <name evidence="3" type="ORF">G4Y79_03500</name>
</gene>
<keyword evidence="4" id="KW-1185">Reference proteome</keyword>
<feature type="region of interest" description="Disordered" evidence="1">
    <location>
        <begin position="194"/>
        <end position="231"/>
    </location>
</feature>
<feature type="domain" description="Transcription regulator PadR N-terminal" evidence="2">
    <location>
        <begin position="9"/>
        <end position="82"/>
    </location>
</feature>
<protein>
    <submittedName>
        <fullName evidence="3">PadR family transcriptional regulator</fullName>
    </submittedName>
</protein>
<evidence type="ECO:0000313" key="3">
    <source>
        <dbReference type="EMBL" id="QPC83459.1"/>
    </source>
</evidence>
<dbReference type="InterPro" id="IPR036390">
    <property type="entry name" value="WH_DNA-bd_sf"/>
</dbReference>
<evidence type="ECO:0000256" key="1">
    <source>
        <dbReference type="SAM" id="MobiDB-lite"/>
    </source>
</evidence>